<feature type="domain" description="Immunity protein 30" evidence="1">
    <location>
        <begin position="23"/>
        <end position="110"/>
    </location>
</feature>
<reference evidence="2 3" key="1">
    <citation type="submission" date="2013-10" db="EMBL/GenBank/DDBJ databases">
        <title>The Genome Sequence of Acinetobacter tjernbergiae CIP107465.</title>
        <authorList>
            <consortium name="The Broad Institute Genomics Platform"/>
            <consortium name="The Broad Institute Genome Sequencing Center for Infectious Disease"/>
            <person name="Cerqueira G."/>
            <person name="Feldgarden M."/>
            <person name="Courvalin P."/>
            <person name="Grillot-Courvalin C."/>
            <person name="Clermont D."/>
            <person name="Rocha E."/>
            <person name="Yoon E.-J."/>
            <person name="Nemec A."/>
            <person name="Young S.K."/>
            <person name="Zeng Q."/>
            <person name="Gargeya S."/>
            <person name="Fitzgerald M."/>
            <person name="Abouelleil A."/>
            <person name="Alvarado L."/>
            <person name="Berlin A.M."/>
            <person name="Chapman S.B."/>
            <person name="Gainer-Dewar J."/>
            <person name="Goldberg J."/>
            <person name="Gnerre S."/>
            <person name="Griggs A."/>
            <person name="Gujja S."/>
            <person name="Hansen M."/>
            <person name="Howarth C."/>
            <person name="Imamovic A."/>
            <person name="Ireland A."/>
            <person name="Larimer J."/>
            <person name="McCowan C."/>
            <person name="Murphy C."/>
            <person name="Pearson M."/>
            <person name="Poon T.W."/>
            <person name="Priest M."/>
            <person name="Roberts A."/>
            <person name="Saif S."/>
            <person name="Shea T."/>
            <person name="Sykes S."/>
            <person name="Wortman J."/>
            <person name="Nusbaum C."/>
            <person name="Birren B."/>
        </authorList>
    </citation>
    <scope>NUCLEOTIDE SEQUENCE [LARGE SCALE GENOMIC DNA]</scope>
    <source>
        <strain evidence="2 3">CIP 107465</strain>
    </source>
</reference>
<dbReference type="Pfam" id="PF15565">
    <property type="entry name" value="Imm30"/>
    <property type="match status" value="1"/>
</dbReference>
<dbReference type="EMBL" id="AYEV01000003">
    <property type="protein sequence ID" value="ESK57264.1"/>
    <property type="molecule type" value="Genomic_DNA"/>
</dbReference>
<dbReference type="InterPro" id="IPR029084">
    <property type="entry name" value="Imm30"/>
</dbReference>
<proteinExistence type="predicted"/>
<organism evidence="2 3">
    <name type="scientific">Acinetobacter tjernbergiae DSM 14971 = CIP 107465</name>
    <dbReference type="NCBI Taxonomy" id="1120928"/>
    <lineage>
        <taxon>Bacteria</taxon>
        <taxon>Pseudomonadati</taxon>
        <taxon>Pseudomonadota</taxon>
        <taxon>Gammaproteobacteria</taxon>
        <taxon>Moraxellales</taxon>
        <taxon>Moraxellaceae</taxon>
        <taxon>Acinetobacter</taxon>
    </lineage>
</organism>
<gene>
    <name evidence="2" type="ORF">F990_00461</name>
</gene>
<keyword evidence="3" id="KW-1185">Reference proteome</keyword>
<evidence type="ECO:0000313" key="2">
    <source>
        <dbReference type="EMBL" id="ESK57264.1"/>
    </source>
</evidence>
<dbReference type="PATRIC" id="fig|1120928.5.peg.474"/>
<sequence length="155" mass="17943">MTTHTLEQAINNLTKEIQMNHFSNVKDIDNKLAEIMAFNNYLVIRPLARLLEDNAQNDEAIFSIIHSIESFDDDVYIHEIINEFPYLVSKSPYWTTILLIRILNSDIARKCIIEKVSLTTPAIKNSILFLLQRINEEKPKCSEKIIPLMRAVNTI</sequence>
<accession>V2WB83</accession>
<dbReference type="AlphaFoldDB" id="V2WB83"/>
<name>V2WB83_9GAMM</name>
<dbReference type="Proteomes" id="UP000017404">
    <property type="component" value="Unassembled WGS sequence"/>
</dbReference>
<protein>
    <recommendedName>
        <fullName evidence="1">Immunity protein 30 domain-containing protein</fullName>
    </recommendedName>
</protein>
<comment type="caution">
    <text evidence="2">The sequence shown here is derived from an EMBL/GenBank/DDBJ whole genome shotgun (WGS) entry which is preliminary data.</text>
</comment>
<evidence type="ECO:0000259" key="1">
    <source>
        <dbReference type="Pfam" id="PF15565"/>
    </source>
</evidence>
<dbReference type="RefSeq" id="WP_018678328.1">
    <property type="nucleotide sequence ID" value="NZ_AYEV01000003.1"/>
</dbReference>
<evidence type="ECO:0000313" key="3">
    <source>
        <dbReference type="Proteomes" id="UP000017404"/>
    </source>
</evidence>